<name>A0A0E9T9I5_ANGAN</name>
<dbReference type="AlphaFoldDB" id="A0A0E9T9I5"/>
<proteinExistence type="predicted"/>
<dbReference type="EMBL" id="GBXM01059037">
    <property type="protein sequence ID" value="JAH49540.1"/>
    <property type="molecule type" value="Transcribed_RNA"/>
</dbReference>
<reference evidence="1" key="1">
    <citation type="submission" date="2014-11" db="EMBL/GenBank/DDBJ databases">
        <authorList>
            <person name="Amaro Gonzalez C."/>
        </authorList>
    </citation>
    <scope>NUCLEOTIDE SEQUENCE</scope>
</reference>
<organism evidence="1">
    <name type="scientific">Anguilla anguilla</name>
    <name type="common">European freshwater eel</name>
    <name type="synonym">Muraena anguilla</name>
    <dbReference type="NCBI Taxonomy" id="7936"/>
    <lineage>
        <taxon>Eukaryota</taxon>
        <taxon>Metazoa</taxon>
        <taxon>Chordata</taxon>
        <taxon>Craniata</taxon>
        <taxon>Vertebrata</taxon>
        <taxon>Euteleostomi</taxon>
        <taxon>Actinopterygii</taxon>
        <taxon>Neopterygii</taxon>
        <taxon>Teleostei</taxon>
        <taxon>Anguilliformes</taxon>
        <taxon>Anguillidae</taxon>
        <taxon>Anguilla</taxon>
    </lineage>
</organism>
<sequence>MKKNLQNVCLADQKHSQTHWMVFQPTVRQ</sequence>
<reference evidence="1" key="2">
    <citation type="journal article" date="2015" name="Fish Shellfish Immunol.">
        <title>Early steps in the European eel (Anguilla anguilla)-Vibrio vulnificus interaction in the gills: Role of the RtxA13 toxin.</title>
        <authorList>
            <person name="Callol A."/>
            <person name="Pajuelo D."/>
            <person name="Ebbesson L."/>
            <person name="Teles M."/>
            <person name="MacKenzie S."/>
            <person name="Amaro C."/>
        </authorList>
    </citation>
    <scope>NUCLEOTIDE SEQUENCE</scope>
</reference>
<protein>
    <submittedName>
        <fullName evidence="1">Uncharacterized protein</fullName>
    </submittedName>
</protein>
<evidence type="ECO:0000313" key="1">
    <source>
        <dbReference type="EMBL" id="JAH49540.1"/>
    </source>
</evidence>
<accession>A0A0E9T9I5</accession>